<comment type="caution">
    <text evidence="2">The sequence shown here is derived from an EMBL/GenBank/DDBJ whole genome shotgun (WGS) entry which is preliminary data.</text>
</comment>
<sequence length="257" mass="29972">LFWHSQECEQKGCMIAELRASVSELKRRCEEHVASHRFEVERMTEDFHRELNAKLKEKDEEKDLELRRKLEDAREEIRKSESEATELQRRKTAADLKRMQSMIVTLTNQNRGLVKQCKLLASKLEESTGNIEKLNDALQIEKCKQLESSEKARDAGLLRQRVAALERSVCEQKQQTQSLVVERNTLKEDRDRLIGETQSLERRSETLLENCGSLEKRIACLESQLAACRQQLRERGNDIGLLQEELRAVRLKMKLIK</sequence>
<dbReference type="AlphaFoldDB" id="A0A151HR24"/>
<reference evidence="3" key="1">
    <citation type="submission" date="2016-03" db="EMBL/GenBank/DDBJ databases">
        <authorList>
            <person name="Sibley D."/>
            <person name="Venepally P."/>
            <person name="Karamycheva S."/>
            <person name="Hadjithomas M."/>
            <person name="Khan A."/>
            <person name="Brunk B."/>
            <person name="Roos D."/>
            <person name="Caler E."/>
            <person name="Lorenzi H."/>
        </authorList>
    </citation>
    <scope>NUCLEOTIDE SEQUENCE [LARGE SCALE GENOMIC DNA]</scope>
    <source>
        <strain evidence="3">TgCatPRC2</strain>
    </source>
</reference>
<keyword evidence="1" id="KW-0175">Coiled coil</keyword>
<evidence type="ECO:0000256" key="1">
    <source>
        <dbReference type="SAM" id="Coils"/>
    </source>
</evidence>
<dbReference type="EMBL" id="AHZP02000119">
    <property type="protein sequence ID" value="KYK71847.1"/>
    <property type="molecule type" value="Genomic_DNA"/>
</dbReference>
<protein>
    <submittedName>
        <fullName evidence="2">Putative myosin heavy chain</fullName>
    </submittedName>
</protein>
<accession>A0A151HR24</accession>
<organism evidence="2 3">
    <name type="scientific">Toxoplasma gondii TgCatPRC2</name>
    <dbReference type="NCBI Taxonomy" id="1130821"/>
    <lineage>
        <taxon>Eukaryota</taxon>
        <taxon>Sar</taxon>
        <taxon>Alveolata</taxon>
        <taxon>Apicomplexa</taxon>
        <taxon>Conoidasida</taxon>
        <taxon>Coccidia</taxon>
        <taxon>Eucoccidiorida</taxon>
        <taxon>Eimeriorina</taxon>
        <taxon>Sarcocystidae</taxon>
        <taxon>Toxoplasma</taxon>
    </lineage>
</organism>
<evidence type="ECO:0000313" key="2">
    <source>
        <dbReference type="EMBL" id="KYK71847.1"/>
    </source>
</evidence>
<gene>
    <name evidence="2" type="ORF">TGPRC2_225028B</name>
</gene>
<feature type="coiled-coil region" evidence="1">
    <location>
        <begin position="183"/>
        <end position="231"/>
    </location>
</feature>
<name>A0A151HR24_TOXGO</name>
<feature type="coiled-coil region" evidence="1">
    <location>
        <begin position="15"/>
        <end position="97"/>
    </location>
</feature>
<evidence type="ECO:0000313" key="3">
    <source>
        <dbReference type="Proteomes" id="UP000075225"/>
    </source>
</evidence>
<proteinExistence type="predicted"/>
<dbReference type="VEuPathDB" id="ToxoDB:TGPRC2_225028B"/>
<feature type="non-terminal residue" evidence="2">
    <location>
        <position position="1"/>
    </location>
</feature>
<dbReference type="Proteomes" id="UP000075225">
    <property type="component" value="Unassembled WGS sequence"/>
</dbReference>